<dbReference type="KEGG" id="cman:A9D14_10170"/>
<keyword evidence="2" id="KW-0378">Hydrolase</keyword>
<organism evidence="2 3">
    <name type="scientific">Croceicoccus marinus</name>
    <dbReference type="NCBI Taxonomy" id="450378"/>
    <lineage>
        <taxon>Bacteria</taxon>
        <taxon>Pseudomonadati</taxon>
        <taxon>Pseudomonadota</taxon>
        <taxon>Alphaproteobacteria</taxon>
        <taxon>Sphingomonadales</taxon>
        <taxon>Erythrobacteraceae</taxon>
        <taxon>Croceicoccus</taxon>
    </lineage>
</organism>
<dbReference type="Gene3D" id="3.40.50.1820">
    <property type="entry name" value="alpha/beta hydrolase"/>
    <property type="match status" value="1"/>
</dbReference>
<dbReference type="OrthoDB" id="7616518at2"/>
<dbReference type="PANTHER" id="PTHR43798:SF5">
    <property type="entry name" value="MONOACYLGLYCEROL LIPASE ABHD6"/>
    <property type="match status" value="1"/>
</dbReference>
<dbReference type="RefSeq" id="WP_066845927.1">
    <property type="nucleotide sequence ID" value="NZ_CP019602.1"/>
</dbReference>
<proteinExistence type="predicted"/>
<dbReference type="InterPro" id="IPR029058">
    <property type="entry name" value="AB_hydrolase_fold"/>
</dbReference>
<keyword evidence="3" id="KW-1185">Reference proteome</keyword>
<dbReference type="PANTHER" id="PTHR43798">
    <property type="entry name" value="MONOACYLGLYCEROL LIPASE"/>
    <property type="match status" value="1"/>
</dbReference>
<dbReference type="PRINTS" id="PR00111">
    <property type="entry name" value="ABHYDROLASE"/>
</dbReference>
<dbReference type="GO" id="GO:0046464">
    <property type="term" value="P:acylglycerol catabolic process"/>
    <property type="evidence" value="ECO:0007669"/>
    <property type="project" value="TreeGrafter"/>
</dbReference>
<sequence>MQFDYRNISVGGLTMRAALLDNGGKGPKTPPLLMLNGIGFNAELLEPMALELARPGRDAPEGRAVVIPDMPGCGGSPDSNSHLLMCGLSTAVTDLMEALHPGTPFDCIGFSWGGALAQQIAVQASRKLTRLGLISTTSGLPVAPTNPEVIRRLFDPEEYVHPRRLADNFRALIAEGGAGAGLMRRFRSPSPQGLSNQLLALTGWSVAPMLPFVRVPVALVGVADDAIVPYAHHTMLGCLVPHARKIEIRSGGHLSSLARPERVAPALRRFLAA</sequence>
<dbReference type="AlphaFoldDB" id="A0A1Z1FCD7"/>
<dbReference type="Pfam" id="PF00561">
    <property type="entry name" value="Abhydrolase_1"/>
    <property type="match status" value="1"/>
</dbReference>
<dbReference type="InterPro" id="IPR050266">
    <property type="entry name" value="AB_hydrolase_sf"/>
</dbReference>
<dbReference type="Proteomes" id="UP000195807">
    <property type="component" value="Chromosome"/>
</dbReference>
<accession>A0A1Z1FCD7</accession>
<dbReference type="InterPro" id="IPR000073">
    <property type="entry name" value="AB_hydrolase_1"/>
</dbReference>
<evidence type="ECO:0000259" key="1">
    <source>
        <dbReference type="Pfam" id="PF00561"/>
    </source>
</evidence>
<name>A0A1Z1FCD7_9SPHN</name>
<protein>
    <submittedName>
        <fullName evidence="2">Alpha/beta hydrolase</fullName>
    </submittedName>
</protein>
<evidence type="ECO:0000313" key="2">
    <source>
        <dbReference type="EMBL" id="ARU16481.1"/>
    </source>
</evidence>
<dbReference type="EMBL" id="CP019602">
    <property type="protein sequence ID" value="ARU16481.1"/>
    <property type="molecule type" value="Genomic_DNA"/>
</dbReference>
<feature type="domain" description="AB hydrolase-1" evidence="1">
    <location>
        <begin position="30"/>
        <end position="257"/>
    </location>
</feature>
<dbReference type="GO" id="GO:0047372">
    <property type="term" value="F:monoacylglycerol lipase activity"/>
    <property type="evidence" value="ECO:0007669"/>
    <property type="project" value="TreeGrafter"/>
</dbReference>
<dbReference type="SUPFAM" id="SSF53474">
    <property type="entry name" value="alpha/beta-Hydrolases"/>
    <property type="match status" value="1"/>
</dbReference>
<dbReference type="STRING" id="450378.GCA_001661675_02050"/>
<gene>
    <name evidence="2" type="ORF">A9D14_10170</name>
</gene>
<dbReference type="GO" id="GO:0016020">
    <property type="term" value="C:membrane"/>
    <property type="evidence" value="ECO:0007669"/>
    <property type="project" value="TreeGrafter"/>
</dbReference>
<evidence type="ECO:0000313" key="3">
    <source>
        <dbReference type="Proteomes" id="UP000195807"/>
    </source>
</evidence>
<reference evidence="2 3" key="1">
    <citation type="submission" date="2017-01" db="EMBL/GenBank/DDBJ databases">
        <title>Complete genome sequence of esterase-producing bacterium Croceicoccus marinus E4A9.</title>
        <authorList>
            <person name="Wu Y.-H."/>
            <person name="Cheng H."/>
            <person name="Xu L."/>
            <person name="Huo Y.-Y."/>
            <person name="Wang C.-S."/>
            <person name="Xu X.-W."/>
        </authorList>
    </citation>
    <scope>NUCLEOTIDE SEQUENCE [LARGE SCALE GENOMIC DNA]</scope>
    <source>
        <strain evidence="2 3">E4A9</strain>
    </source>
</reference>